<organism evidence="1 2">
    <name type="scientific">Halocatena marina</name>
    <dbReference type="NCBI Taxonomy" id="2934937"/>
    <lineage>
        <taxon>Archaea</taxon>
        <taxon>Methanobacteriati</taxon>
        <taxon>Methanobacteriota</taxon>
        <taxon>Stenosarchaea group</taxon>
        <taxon>Halobacteria</taxon>
        <taxon>Halobacteriales</taxon>
        <taxon>Natronomonadaceae</taxon>
        <taxon>Halocatena</taxon>
    </lineage>
</organism>
<dbReference type="RefSeq" id="WP_390207005.1">
    <property type="nucleotide sequence ID" value="NZ_JBHSZC010000006.1"/>
</dbReference>
<proteinExistence type="predicted"/>
<comment type="caution">
    <text evidence="1">The sequence shown here is derived from an EMBL/GenBank/DDBJ whole genome shotgun (WGS) entry which is preliminary data.</text>
</comment>
<reference evidence="1 2" key="1">
    <citation type="journal article" date="2019" name="Int. J. Syst. Evol. Microbiol.">
        <title>The Global Catalogue of Microorganisms (GCM) 10K type strain sequencing project: providing services to taxonomists for standard genome sequencing and annotation.</title>
        <authorList>
            <consortium name="The Broad Institute Genomics Platform"/>
            <consortium name="The Broad Institute Genome Sequencing Center for Infectious Disease"/>
            <person name="Wu L."/>
            <person name="Ma J."/>
        </authorList>
    </citation>
    <scope>NUCLEOTIDE SEQUENCE [LARGE SCALE GENOMIC DNA]</scope>
    <source>
        <strain evidence="1 2">RDMS1</strain>
    </source>
</reference>
<gene>
    <name evidence="1" type="ORF">ACFQL7_27560</name>
</gene>
<name>A0ABD5YV41_9EURY</name>
<evidence type="ECO:0000313" key="2">
    <source>
        <dbReference type="Proteomes" id="UP001596417"/>
    </source>
</evidence>
<dbReference type="Proteomes" id="UP001596417">
    <property type="component" value="Unassembled WGS sequence"/>
</dbReference>
<dbReference type="AlphaFoldDB" id="A0ABD5YV41"/>
<protein>
    <submittedName>
        <fullName evidence="1">Uncharacterized protein</fullName>
    </submittedName>
</protein>
<sequence length="127" mass="14194">MRGQTTQPELPTLEPGLTLLEVDDRSTGALHSLVLDHLLLESGNAVWVDAHGHGTTQPLVRIAPSLRLLKRIAIARAFTPWQHYSLLQALADECTTETNLLVLPAVDYFYRSGDCSDREGERLFTHY</sequence>
<accession>A0ABD5YV41</accession>
<evidence type="ECO:0000313" key="1">
    <source>
        <dbReference type="EMBL" id="MFC7193169.1"/>
    </source>
</evidence>
<keyword evidence="2" id="KW-1185">Reference proteome</keyword>
<dbReference type="EMBL" id="JBHTAX010000007">
    <property type="protein sequence ID" value="MFC7193169.1"/>
    <property type="molecule type" value="Genomic_DNA"/>
</dbReference>